<evidence type="ECO:0000256" key="1">
    <source>
        <dbReference type="SAM" id="Phobius"/>
    </source>
</evidence>
<keyword evidence="1" id="KW-0812">Transmembrane</keyword>
<dbReference type="GeneID" id="94290792"/>
<dbReference type="Proteomes" id="UP000674318">
    <property type="component" value="Unassembled WGS sequence"/>
</dbReference>
<dbReference type="KEGG" id="phet:94290792"/>
<dbReference type="RefSeq" id="XP_067756736.1">
    <property type="nucleotide sequence ID" value="XM_067900715.1"/>
</dbReference>
<proteinExistence type="predicted"/>
<reference evidence="2 3" key="1">
    <citation type="submission" date="2021-02" db="EMBL/GenBank/DDBJ databases">
        <title>Porcisia hertigi Genome sequencing and assembly.</title>
        <authorList>
            <person name="Almutairi H."/>
            <person name="Gatherer D."/>
        </authorList>
    </citation>
    <scope>NUCLEOTIDE SEQUENCE [LARGE SCALE GENOMIC DNA]</scope>
    <source>
        <strain evidence="2 3">C119</strain>
    </source>
</reference>
<dbReference type="EMBL" id="JAFJZO010000025">
    <property type="protein sequence ID" value="KAG5502964.1"/>
    <property type="molecule type" value="Genomic_DNA"/>
</dbReference>
<dbReference type="OrthoDB" id="272734at2759"/>
<evidence type="ECO:0000313" key="2">
    <source>
        <dbReference type="EMBL" id="KAG5502964.1"/>
    </source>
</evidence>
<gene>
    <name evidence="2" type="ORF">JKF63_04737</name>
</gene>
<comment type="caution">
    <text evidence="2">The sequence shown here is derived from an EMBL/GenBank/DDBJ whole genome shotgun (WGS) entry which is preliminary data.</text>
</comment>
<keyword evidence="1" id="KW-1133">Transmembrane helix</keyword>
<feature type="transmembrane region" description="Helical" evidence="1">
    <location>
        <begin position="496"/>
        <end position="517"/>
    </location>
</feature>
<name>A0A836I140_9TRYP</name>
<protein>
    <submittedName>
        <fullName evidence="2">Uncharacterized protein</fullName>
    </submittedName>
</protein>
<dbReference type="AlphaFoldDB" id="A0A836I140"/>
<organism evidence="2 3">
    <name type="scientific">Porcisia hertigi</name>
    <dbReference type="NCBI Taxonomy" id="2761500"/>
    <lineage>
        <taxon>Eukaryota</taxon>
        <taxon>Discoba</taxon>
        <taxon>Euglenozoa</taxon>
        <taxon>Kinetoplastea</taxon>
        <taxon>Metakinetoplastina</taxon>
        <taxon>Trypanosomatida</taxon>
        <taxon>Trypanosomatidae</taxon>
        <taxon>Leishmaniinae</taxon>
        <taxon>Porcisia</taxon>
    </lineage>
</organism>
<accession>A0A836I140</accession>
<evidence type="ECO:0000313" key="3">
    <source>
        <dbReference type="Proteomes" id="UP000674318"/>
    </source>
</evidence>
<sequence>MGPAHDTCGFFYGGDVSQRHRNNARSAFVPLSHTWVMPELLANSTVTFLDAIFYTDGSGEAVAQVWLRVNPGNDAELDAALSSSSLVAACRVPLGCPSRTDIPVINAAAVLTGDATPAVGQFHFVYPCVSGADTSLREMVHRWDGGRLSMTRKRALLSVTDTRAPYIATAVVSEFGTAGFFVVVSGGYHRPDAFYVRTDAAARQGLIPPVRVLQIQALLTQTERHRSLRHGCLTESLVGLVVYEPYRQRSIFSLAAVPSVGEKTLYDEVRTVMEMSTATLHEADEAFIPCCGLAQRLVYSECALTRTQLHAFPLLEVTQVALTVRVEGALSRPASLSPMSNVTWQLCGSQRYETTVSRRQRALEGQLSWLVEPFRTVSSSKRCVEGASEQAPAAEVTARGVIGAHQRFQTRCVTCVSGGYSSSLMRQEGPLIGGVDCGGGSLALSVGASCSTYPDRSNTVETMHASRICRRITATWWQPPPLWVSRTACRRIHHSLFELSALYILVVVVCLLFHLLLRARGKGKGVTYTKVALAL</sequence>
<keyword evidence="1" id="KW-0472">Membrane</keyword>
<keyword evidence="3" id="KW-1185">Reference proteome</keyword>